<dbReference type="AlphaFoldDB" id="A0A0F9T086"/>
<sequence length="75" mass="8503">MNNSIGSLKSFAEADKVYEVMLRKTKDGIQVVKVCIKNRQASIEEEPEIIYEVLNSSSIYYTIPARHAQKKVNGK</sequence>
<comment type="caution">
    <text evidence="1">The sequence shown here is derived from an EMBL/GenBank/DDBJ whole genome shotgun (WGS) entry which is preliminary data.</text>
</comment>
<protein>
    <submittedName>
        <fullName evidence="1">Uncharacterized protein</fullName>
    </submittedName>
</protein>
<reference evidence="1" key="1">
    <citation type="journal article" date="2015" name="Nature">
        <title>Complex archaea that bridge the gap between prokaryotes and eukaryotes.</title>
        <authorList>
            <person name="Spang A."/>
            <person name="Saw J.H."/>
            <person name="Jorgensen S.L."/>
            <person name="Zaremba-Niedzwiedzka K."/>
            <person name="Martijn J."/>
            <person name="Lind A.E."/>
            <person name="van Eijk R."/>
            <person name="Schleper C."/>
            <person name="Guy L."/>
            <person name="Ettema T.J."/>
        </authorList>
    </citation>
    <scope>NUCLEOTIDE SEQUENCE</scope>
</reference>
<gene>
    <name evidence="1" type="ORF">LCGC14_0408960</name>
</gene>
<organism evidence="1">
    <name type="scientific">marine sediment metagenome</name>
    <dbReference type="NCBI Taxonomy" id="412755"/>
    <lineage>
        <taxon>unclassified sequences</taxon>
        <taxon>metagenomes</taxon>
        <taxon>ecological metagenomes</taxon>
    </lineage>
</organism>
<proteinExistence type="predicted"/>
<dbReference type="EMBL" id="LAZR01000358">
    <property type="protein sequence ID" value="KKN72654.1"/>
    <property type="molecule type" value="Genomic_DNA"/>
</dbReference>
<evidence type="ECO:0000313" key="1">
    <source>
        <dbReference type="EMBL" id="KKN72654.1"/>
    </source>
</evidence>
<name>A0A0F9T086_9ZZZZ</name>
<accession>A0A0F9T086</accession>